<evidence type="ECO:0000313" key="3">
    <source>
        <dbReference type="Proteomes" id="UP001055167"/>
    </source>
</evidence>
<organism evidence="2 3">
    <name type="scientific">Methylobacterium crusticola</name>
    <dbReference type="NCBI Taxonomy" id="1697972"/>
    <lineage>
        <taxon>Bacteria</taxon>
        <taxon>Pseudomonadati</taxon>
        <taxon>Pseudomonadota</taxon>
        <taxon>Alphaproteobacteria</taxon>
        <taxon>Hyphomicrobiales</taxon>
        <taxon>Methylobacteriaceae</taxon>
        <taxon>Methylobacterium</taxon>
    </lineage>
</organism>
<protein>
    <submittedName>
        <fullName evidence="2">Uncharacterized protein</fullName>
    </submittedName>
</protein>
<sequence length="100" mass="10349">MAAILIASAAATLTLLSSSVSEIGHGAVHEEACAAVLRDLVLRETYARVDPLLIEDATGDVERLQAEWQAILPACRTPPGRRGAVRPVPPGGNPAAASAR</sequence>
<comment type="caution">
    <text evidence="2">The sequence shown here is derived from an EMBL/GenBank/DDBJ whole genome shotgun (WGS) entry which is preliminary data.</text>
</comment>
<name>A0ABQ4R3M9_9HYPH</name>
<accession>A0ABQ4R3M9</accession>
<evidence type="ECO:0000313" key="2">
    <source>
        <dbReference type="EMBL" id="GJD52022.1"/>
    </source>
</evidence>
<feature type="region of interest" description="Disordered" evidence="1">
    <location>
        <begin position="78"/>
        <end position="100"/>
    </location>
</feature>
<evidence type="ECO:0000256" key="1">
    <source>
        <dbReference type="SAM" id="MobiDB-lite"/>
    </source>
</evidence>
<reference evidence="2" key="2">
    <citation type="submission" date="2021-08" db="EMBL/GenBank/DDBJ databases">
        <authorList>
            <person name="Tani A."/>
            <person name="Ola A."/>
            <person name="Ogura Y."/>
            <person name="Katsura K."/>
            <person name="Hayashi T."/>
        </authorList>
    </citation>
    <scope>NUCLEOTIDE SEQUENCE</scope>
    <source>
        <strain evidence="2">KCTC 52305</strain>
    </source>
</reference>
<dbReference type="EMBL" id="BPQH01000016">
    <property type="protein sequence ID" value="GJD52022.1"/>
    <property type="molecule type" value="Genomic_DNA"/>
</dbReference>
<keyword evidence="3" id="KW-1185">Reference proteome</keyword>
<gene>
    <name evidence="2" type="ORF">OPKNFCMD_4784</name>
</gene>
<reference evidence="2" key="1">
    <citation type="journal article" date="2021" name="Front. Microbiol.">
        <title>Comprehensive Comparative Genomics and Phenotyping of Methylobacterium Species.</title>
        <authorList>
            <person name="Alessa O."/>
            <person name="Ogura Y."/>
            <person name="Fujitani Y."/>
            <person name="Takami H."/>
            <person name="Hayashi T."/>
            <person name="Sahin N."/>
            <person name="Tani A."/>
        </authorList>
    </citation>
    <scope>NUCLEOTIDE SEQUENCE</scope>
    <source>
        <strain evidence="2">KCTC 52305</strain>
    </source>
</reference>
<dbReference type="Proteomes" id="UP001055167">
    <property type="component" value="Unassembled WGS sequence"/>
</dbReference>
<proteinExistence type="predicted"/>